<evidence type="ECO:0000313" key="2">
    <source>
        <dbReference type="Proteomes" id="UP000186922"/>
    </source>
</evidence>
<reference evidence="1 2" key="1">
    <citation type="journal article" date="2016" name="Nat. Commun.">
        <title>Extremotolerant tardigrade genome and improved radiotolerance of human cultured cells by tardigrade-unique protein.</title>
        <authorList>
            <person name="Hashimoto T."/>
            <person name="Horikawa D.D."/>
            <person name="Saito Y."/>
            <person name="Kuwahara H."/>
            <person name="Kozuka-Hata H."/>
            <person name="Shin-I T."/>
            <person name="Minakuchi Y."/>
            <person name="Ohishi K."/>
            <person name="Motoyama A."/>
            <person name="Aizu T."/>
            <person name="Enomoto A."/>
            <person name="Kondo K."/>
            <person name="Tanaka S."/>
            <person name="Hara Y."/>
            <person name="Koshikawa S."/>
            <person name="Sagara H."/>
            <person name="Miura T."/>
            <person name="Yokobori S."/>
            <person name="Miyagawa K."/>
            <person name="Suzuki Y."/>
            <person name="Kubo T."/>
            <person name="Oyama M."/>
            <person name="Kohara Y."/>
            <person name="Fujiyama A."/>
            <person name="Arakawa K."/>
            <person name="Katayama T."/>
            <person name="Toyoda A."/>
            <person name="Kunieda T."/>
        </authorList>
    </citation>
    <scope>NUCLEOTIDE SEQUENCE [LARGE SCALE GENOMIC DNA]</scope>
    <source>
        <strain evidence="1 2">YOKOZUNA-1</strain>
    </source>
</reference>
<evidence type="ECO:0000313" key="1">
    <source>
        <dbReference type="EMBL" id="GAU90744.1"/>
    </source>
</evidence>
<dbReference type="AlphaFoldDB" id="A0A1D1UM09"/>
<dbReference type="OrthoDB" id="8069600at2759"/>
<dbReference type="InterPro" id="IPR036691">
    <property type="entry name" value="Endo/exonu/phosph_ase_sf"/>
</dbReference>
<dbReference type="EMBL" id="BDGG01000001">
    <property type="protein sequence ID" value="GAU90744.1"/>
    <property type="molecule type" value="Genomic_DNA"/>
</dbReference>
<dbReference type="Gene3D" id="3.60.10.10">
    <property type="entry name" value="Endonuclease/exonuclease/phosphatase"/>
    <property type="match status" value="1"/>
</dbReference>
<dbReference type="SUPFAM" id="SSF56219">
    <property type="entry name" value="DNase I-like"/>
    <property type="match status" value="1"/>
</dbReference>
<keyword evidence="2" id="KW-1185">Reference proteome</keyword>
<comment type="caution">
    <text evidence="1">The sequence shown here is derived from an EMBL/GenBank/DDBJ whole genome shotgun (WGS) entry which is preliminary data.</text>
</comment>
<sequence length="93" mass="10657">MSDVMKGSDHRIRDSSVLYPCTMPPIKFTGEVVKKLTLLYGNVNDIRSKSEETKRWMEERNAGIVALVETWADESTADCLIADLDQYNLFRKD</sequence>
<organism evidence="1 2">
    <name type="scientific">Ramazzottius varieornatus</name>
    <name type="common">Water bear</name>
    <name type="synonym">Tardigrade</name>
    <dbReference type="NCBI Taxonomy" id="947166"/>
    <lineage>
        <taxon>Eukaryota</taxon>
        <taxon>Metazoa</taxon>
        <taxon>Ecdysozoa</taxon>
        <taxon>Tardigrada</taxon>
        <taxon>Eutardigrada</taxon>
        <taxon>Parachela</taxon>
        <taxon>Hypsibioidea</taxon>
        <taxon>Ramazzottiidae</taxon>
        <taxon>Ramazzottius</taxon>
    </lineage>
</organism>
<protein>
    <submittedName>
        <fullName evidence="1">Uncharacterized protein</fullName>
    </submittedName>
</protein>
<proteinExistence type="predicted"/>
<dbReference type="Proteomes" id="UP000186922">
    <property type="component" value="Unassembled WGS sequence"/>
</dbReference>
<gene>
    <name evidence="1" type="primary">RvY_03119-1</name>
    <name evidence="1" type="synonym">RvY_03119.1</name>
    <name evidence="1" type="ORF">RvY_03119</name>
</gene>
<name>A0A1D1UM09_RAMVA</name>
<accession>A0A1D1UM09</accession>